<gene>
    <name evidence="1" type="ORF">COCON_G00135160</name>
</gene>
<proteinExistence type="predicted"/>
<sequence>LELDYRAETSNRERVLVKVPSYAEGLSYLSLSLRMHRSNRTTSSNLVKAHCDVAEDNERDREHYESEWLLANRPRGTITLSERDVLRKESYEQELVTNFKVQRSPGQRIGPGRQGEMFKRYQLPYKNVLPMPLFMPRKVVPFKDSEHAHTPAEYRPIMEFEQALSSGVCRDKQAVSQITKGMPKVIQPICSSRGSCPVLPPGRPSHSQRKPW</sequence>
<keyword evidence="2" id="KW-1185">Reference proteome</keyword>
<comment type="caution">
    <text evidence="1">The sequence shown here is derived from an EMBL/GenBank/DDBJ whole genome shotgun (WGS) entry which is preliminary data.</text>
</comment>
<dbReference type="AlphaFoldDB" id="A0A9Q1HXU9"/>
<dbReference type="InterPro" id="IPR023111">
    <property type="entry name" value="Titin-like_dom_sf"/>
</dbReference>
<dbReference type="PANTHER" id="PTHR15143">
    <property type="entry name" value="TELETHONIN"/>
    <property type="match status" value="1"/>
</dbReference>
<dbReference type="GO" id="GO:0030018">
    <property type="term" value="C:Z disc"/>
    <property type="evidence" value="ECO:0007669"/>
    <property type="project" value="TreeGrafter"/>
</dbReference>
<accession>A0A9Q1HXU9</accession>
<dbReference type="GO" id="GO:0055003">
    <property type="term" value="P:cardiac myofibril assembly"/>
    <property type="evidence" value="ECO:0007669"/>
    <property type="project" value="TreeGrafter"/>
</dbReference>
<dbReference type="Pfam" id="PF09470">
    <property type="entry name" value="Telethonin"/>
    <property type="match status" value="1"/>
</dbReference>
<dbReference type="Proteomes" id="UP001152803">
    <property type="component" value="Unassembled WGS sequence"/>
</dbReference>
<evidence type="ECO:0000313" key="2">
    <source>
        <dbReference type="Proteomes" id="UP001152803"/>
    </source>
</evidence>
<dbReference type="GO" id="GO:0070080">
    <property type="term" value="F:titin Z domain binding"/>
    <property type="evidence" value="ECO:0007669"/>
    <property type="project" value="TreeGrafter"/>
</dbReference>
<dbReference type="GO" id="GO:0031432">
    <property type="term" value="F:titin binding"/>
    <property type="evidence" value="ECO:0007669"/>
    <property type="project" value="TreeGrafter"/>
</dbReference>
<dbReference type="GO" id="GO:0008307">
    <property type="term" value="F:structural constituent of muscle"/>
    <property type="evidence" value="ECO:0007669"/>
    <property type="project" value="TreeGrafter"/>
</dbReference>
<dbReference type="GO" id="GO:0030241">
    <property type="term" value="P:skeletal muscle myosin thick filament assembly"/>
    <property type="evidence" value="ECO:0007669"/>
    <property type="project" value="TreeGrafter"/>
</dbReference>
<dbReference type="GO" id="GO:0048769">
    <property type="term" value="P:sarcomerogenesis"/>
    <property type="evidence" value="ECO:0007669"/>
    <property type="project" value="TreeGrafter"/>
</dbReference>
<dbReference type="GO" id="GO:0055008">
    <property type="term" value="P:cardiac muscle tissue morphogenesis"/>
    <property type="evidence" value="ECO:0007669"/>
    <property type="project" value="TreeGrafter"/>
</dbReference>
<evidence type="ECO:0008006" key="3">
    <source>
        <dbReference type="Google" id="ProtNLM"/>
    </source>
</evidence>
<dbReference type="GO" id="GO:0030674">
    <property type="term" value="F:protein-macromolecule adaptor activity"/>
    <property type="evidence" value="ECO:0007669"/>
    <property type="project" value="TreeGrafter"/>
</dbReference>
<name>A0A9Q1HXU9_CONCO</name>
<dbReference type="OrthoDB" id="9949665at2759"/>
<feature type="non-terminal residue" evidence="1">
    <location>
        <position position="212"/>
    </location>
</feature>
<reference evidence="1" key="1">
    <citation type="journal article" date="2023" name="Science">
        <title>Genome structures resolve the early diversification of teleost fishes.</title>
        <authorList>
            <person name="Parey E."/>
            <person name="Louis A."/>
            <person name="Montfort J."/>
            <person name="Bouchez O."/>
            <person name="Roques C."/>
            <person name="Iampietro C."/>
            <person name="Lluch J."/>
            <person name="Castinel A."/>
            <person name="Donnadieu C."/>
            <person name="Desvignes T."/>
            <person name="Floi Bucao C."/>
            <person name="Jouanno E."/>
            <person name="Wen M."/>
            <person name="Mejri S."/>
            <person name="Dirks R."/>
            <person name="Jansen H."/>
            <person name="Henkel C."/>
            <person name="Chen W.J."/>
            <person name="Zahm M."/>
            <person name="Cabau C."/>
            <person name="Klopp C."/>
            <person name="Thompson A.W."/>
            <person name="Robinson-Rechavi M."/>
            <person name="Braasch I."/>
            <person name="Lecointre G."/>
            <person name="Bobe J."/>
            <person name="Postlethwait J.H."/>
            <person name="Berthelot C."/>
            <person name="Roest Crollius H."/>
            <person name="Guiguen Y."/>
        </authorList>
    </citation>
    <scope>NUCLEOTIDE SEQUENCE</scope>
    <source>
        <strain evidence="1">Concon-B</strain>
    </source>
</reference>
<dbReference type="InterPro" id="IPR015667">
    <property type="entry name" value="Telethonin"/>
</dbReference>
<dbReference type="PANTHER" id="PTHR15143:SF0">
    <property type="entry name" value="TELETHONIN"/>
    <property type="match status" value="1"/>
</dbReference>
<evidence type="ECO:0000313" key="1">
    <source>
        <dbReference type="EMBL" id="KAJ8268344.1"/>
    </source>
</evidence>
<dbReference type="GO" id="GO:0030240">
    <property type="term" value="P:skeletal muscle thin filament assembly"/>
    <property type="evidence" value="ECO:0007669"/>
    <property type="project" value="TreeGrafter"/>
</dbReference>
<dbReference type="GO" id="GO:0003009">
    <property type="term" value="P:skeletal muscle contraction"/>
    <property type="evidence" value="ECO:0007669"/>
    <property type="project" value="TreeGrafter"/>
</dbReference>
<protein>
    <recommendedName>
        <fullName evidence="3">Telethonin</fullName>
    </recommendedName>
</protein>
<dbReference type="GO" id="GO:0035995">
    <property type="term" value="P:detection of muscle stretch"/>
    <property type="evidence" value="ECO:0007669"/>
    <property type="project" value="TreeGrafter"/>
</dbReference>
<dbReference type="Gene3D" id="2.20.160.10">
    <property type="entry name" value="titin domain like"/>
    <property type="match status" value="1"/>
</dbReference>
<dbReference type="EMBL" id="JAFJMO010000009">
    <property type="protein sequence ID" value="KAJ8268344.1"/>
    <property type="molecule type" value="Genomic_DNA"/>
</dbReference>
<dbReference type="GO" id="GO:0060048">
    <property type="term" value="P:cardiac muscle contraction"/>
    <property type="evidence" value="ECO:0007669"/>
    <property type="project" value="TreeGrafter"/>
</dbReference>
<organism evidence="1 2">
    <name type="scientific">Conger conger</name>
    <name type="common">Conger eel</name>
    <name type="synonym">Muraena conger</name>
    <dbReference type="NCBI Taxonomy" id="82655"/>
    <lineage>
        <taxon>Eukaryota</taxon>
        <taxon>Metazoa</taxon>
        <taxon>Chordata</taxon>
        <taxon>Craniata</taxon>
        <taxon>Vertebrata</taxon>
        <taxon>Euteleostomi</taxon>
        <taxon>Actinopterygii</taxon>
        <taxon>Neopterygii</taxon>
        <taxon>Teleostei</taxon>
        <taxon>Anguilliformes</taxon>
        <taxon>Congridae</taxon>
        <taxon>Conger</taxon>
    </lineage>
</organism>